<dbReference type="InterPro" id="IPR002048">
    <property type="entry name" value="EF_hand_dom"/>
</dbReference>
<evidence type="ECO:0000256" key="2">
    <source>
        <dbReference type="ARBA" id="ARBA00023123"/>
    </source>
</evidence>
<dbReference type="PROSITE" id="PS50222">
    <property type="entry name" value="EF_HAND_2"/>
    <property type="match status" value="1"/>
</dbReference>
<keyword evidence="1" id="KW-0677">Repeat</keyword>
<dbReference type="SUPFAM" id="SSF47473">
    <property type="entry name" value="EF-hand"/>
    <property type="match status" value="1"/>
</dbReference>
<organism evidence="5 6">
    <name type="scientific">Priapulus caudatus</name>
    <name type="common">Priapulid worm</name>
    <dbReference type="NCBI Taxonomy" id="37621"/>
    <lineage>
        <taxon>Eukaryota</taxon>
        <taxon>Metazoa</taxon>
        <taxon>Ecdysozoa</taxon>
        <taxon>Scalidophora</taxon>
        <taxon>Priapulida</taxon>
        <taxon>Priapulimorpha</taxon>
        <taxon>Priapulimorphida</taxon>
        <taxon>Priapulidae</taxon>
        <taxon>Priapulus</taxon>
    </lineage>
</organism>
<feature type="domain" description="EF-hand" evidence="4">
    <location>
        <begin position="7"/>
        <end position="42"/>
    </location>
</feature>
<reference evidence="6" key="1">
    <citation type="submission" date="2025-08" db="UniProtKB">
        <authorList>
            <consortium name="RefSeq"/>
        </authorList>
    </citation>
    <scope>IDENTIFICATION</scope>
</reference>
<evidence type="ECO:0000256" key="1">
    <source>
        <dbReference type="ARBA" id="ARBA00022737"/>
    </source>
</evidence>
<dbReference type="PANTHER" id="PTHR23048">
    <property type="entry name" value="MYOSIN LIGHT CHAIN 1, 3"/>
    <property type="match status" value="1"/>
</dbReference>
<evidence type="ECO:0000256" key="3">
    <source>
        <dbReference type="ARBA" id="ARBA00023175"/>
    </source>
</evidence>
<dbReference type="Proteomes" id="UP000695022">
    <property type="component" value="Unplaced"/>
</dbReference>
<sequence>MAEIETEEMNEIKEAFLVFDRKGDDKIDIGDVGNLLRALNLNPTNLTVKKVTDGAVAGSKRIAVEDFLPMYTQAKEVKDVGTYADFYEGLKVYDKEEKEMILGAELQHVLQTLGERLTDKEAEDILKGLEDSDGNVSIDAFINHIMAPPPGQKKKDDW</sequence>
<dbReference type="PANTHER" id="PTHR23048:SF2">
    <property type="entry name" value="MYOSIN LIGHT CHAIN 3"/>
    <property type="match status" value="1"/>
</dbReference>
<dbReference type="InterPro" id="IPR050230">
    <property type="entry name" value="CALM/Myosin/TropC-like"/>
</dbReference>
<dbReference type="Gene3D" id="1.10.238.10">
    <property type="entry name" value="EF-hand"/>
    <property type="match status" value="2"/>
</dbReference>
<proteinExistence type="predicted"/>
<evidence type="ECO:0000259" key="4">
    <source>
        <dbReference type="PROSITE" id="PS50222"/>
    </source>
</evidence>
<keyword evidence="5" id="KW-1185">Reference proteome</keyword>
<evidence type="ECO:0000313" key="5">
    <source>
        <dbReference type="Proteomes" id="UP000695022"/>
    </source>
</evidence>
<dbReference type="GeneID" id="106820365"/>
<keyword evidence="3" id="KW-0505">Motor protein</keyword>
<dbReference type="RefSeq" id="XP_014680379.1">
    <property type="nucleotide sequence ID" value="XM_014824893.1"/>
</dbReference>
<evidence type="ECO:0000313" key="6">
    <source>
        <dbReference type="RefSeq" id="XP_014680379.1"/>
    </source>
</evidence>
<keyword evidence="2" id="KW-0518">Myosin</keyword>
<dbReference type="InterPro" id="IPR011992">
    <property type="entry name" value="EF-hand-dom_pair"/>
</dbReference>
<protein>
    <submittedName>
        <fullName evidence="6">Myosin light chain 3, skeletal muscle isoform-like</fullName>
    </submittedName>
</protein>
<accession>A0ABM1F7F8</accession>
<name>A0ABM1F7F8_PRICU</name>
<gene>
    <name evidence="6" type="primary">LOC106820365</name>
</gene>